<dbReference type="SUPFAM" id="SSF52540">
    <property type="entry name" value="P-loop containing nucleoside triphosphate hydrolases"/>
    <property type="match status" value="1"/>
</dbReference>
<dbReference type="Proteomes" id="UP000654123">
    <property type="component" value="Unassembled WGS sequence"/>
</dbReference>
<organism evidence="5 6">
    <name type="scientific">Streptomyces roseolilacinus</name>
    <dbReference type="NCBI Taxonomy" id="66904"/>
    <lineage>
        <taxon>Bacteria</taxon>
        <taxon>Bacillati</taxon>
        <taxon>Actinomycetota</taxon>
        <taxon>Actinomycetes</taxon>
        <taxon>Kitasatosporales</taxon>
        <taxon>Streptomycetaceae</taxon>
        <taxon>Streptomyces</taxon>
    </lineage>
</organism>
<protein>
    <recommendedName>
        <fullName evidence="4">Helicase ATP-binding domain-containing protein</fullName>
    </recommendedName>
</protein>
<comment type="caution">
    <text evidence="5">The sequence shown here is derived from an EMBL/GenBank/DDBJ whole genome shotgun (WGS) entry which is preliminary data.</text>
</comment>
<evidence type="ECO:0000313" key="6">
    <source>
        <dbReference type="Proteomes" id="UP000654123"/>
    </source>
</evidence>
<evidence type="ECO:0000259" key="4">
    <source>
        <dbReference type="PROSITE" id="PS51193"/>
    </source>
</evidence>
<dbReference type="EMBL" id="BMSV01000008">
    <property type="protein sequence ID" value="GGQ20048.1"/>
    <property type="molecule type" value="Genomic_DNA"/>
</dbReference>
<dbReference type="SMART" id="SM00479">
    <property type="entry name" value="EXOIII"/>
    <property type="match status" value="1"/>
</dbReference>
<dbReference type="AlphaFoldDB" id="A0A918B3L0"/>
<dbReference type="PROSITE" id="PS51193">
    <property type="entry name" value="HELICASE_ATP_BIND_2"/>
    <property type="match status" value="1"/>
</dbReference>
<dbReference type="InterPro" id="IPR006935">
    <property type="entry name" value="Helicase/UvrB_N"/>
</dbReference>
<keyword evidence="6" id="KW-1185">Reference proteome</keyword>
<dbReference type="InterPro" id="IPR027417">
    <property type="entry name" value="P-loop_NTPase"/>
</dbReference>
<dbReference type="InterPro" id="IPR014013">
    <property type="entry name" value="Helic_SF1/SF2_ATP-bd_DinG/Rad3"/>
</dbReference>
<keyword evidence="1" id="KW-0547">Nucleotide-binding</keyword>
<feature type="domain" description="Helicase ATP-binding" evidence="4">
    <location>
        <begin position="373"/>
        <end position="562"/>
    </location>
</feature>
<accession>A0A918B3L0</accession>
<gene>
    <name evidence="5" type="ORF">GCM10010249_43530</name>
</gene>
<dbReference type="SUPFAM" id="SSF53098">
    <property type="entry name" value="Ribonuclease H-like"/>
    <property type="match status" value="1"/>
</dbReference>
<keyword evidence="2" id="KW-0378">Hydrolase</keyword>
<evidence type="ECO:0000256" key="2">
    <source>
        <dbReference type="ARBA" id="ARBA00022801"/>
    </source>
</evidence>
<name>A0A918B3L0_9ACTN</name>
<evidence type="ECO:0000256" key="3">
    <source>
        <dbReference type="ARBA" id="ARBA00022840"/>
    </source>
</evidence>
<sequence>MPEGQTVSAASRKVAELVRAFSSGISERELVVEAKRQFGTLPEQRLVKLVAEAVRGGLLIASGDLLLPVAPQELVRPAQVASERRQPGAESAVAARLDETSVLRTVALDVESVVRTTATAPYLERHVYEAAAVRFGADREWVAAAPRWRRYLRFPGDTEELRDSSVRDAVLGQGVSQQQAWTELRDFLSDADVVVAYNGTTLDFPVVCEAAKEAGTSDPLSAVRPVDALYLAHAMWPTAPSHRLQDLAIQLDVSRSGLRAHTADSDALLLVRLLERAAAEFACRTAELRGLIADVCPDSDAWRLLRELAEGEDANDREPQVWEYAHVTRLLGAEFEQHTPRRTPGGRAPGKGAVDVPDVLRGADGRVEPTALARVVHGARVEPRPAQQEMTATLHDWTDRGVGGLLEAPTGTGKSYAVLAAALDWLAGGDSRTAVIATYTKQLQSQMAKDVQDLERALPGILGVADLVKGKSNRLSLAALTKTLAEATRRRRSAGTARARFSQRIRFRELAVFLALRLLAAKEPPPVLDGQIGRPGGPARLLHRLHRARPAALVGVAVPARR</sequence>
<reference evidence="5" key="2">
    <citation type="submission" date="2020-09" db="EMBL/GenBank/DDBJ databases">
        <authorList>
            <person name="Sun Q."/>
            <person name="Ohkuma M."/>
        </authorList>
    </citation>
    <scope>NUCLEOTIDE SEQUENCE</scope>
    <source>
        <strain evidence="5">JCM 4335</strain>
    </source>
</reference>
<dbReference type="Pfam" id="PF04851">
    <property type="entry name" value="ResIII"/>
    <property type="match status" value="1"/>
</dbReference>
<dbReference type="InterPro" id="IPR012337">
    <property type="entry name" value="RNaseH-like_sf"/>
</dbReference>
<dbReference type="GO" id="GO:0004527">
    <property type="term" value="F:exonuclease activity"/>
    <property type="evidence" value="ECO:0007669"/>
    <property type="project" value="UniProtKB-ARBA"/>
</dbReference>
<evidence type="ECO:0000313" key="5">
    <source>
        <dbReference type="EMBL" id="GGQ20048.1"/>
    </source>
</evidence>
<evidence type="ECO:0000256" key="1">
    <source>
        <dbReference type="ARBA" id="ARBA00022741"/>
    </source>
</evidence>
<dbReference type="GO" id="GO:0005524">
    <property type="term" value="F:ATP binding"/>
    <property type="evidence" value="ECO:0007669"/>
    <property type="project" value="UniProtKB-KW"/>
</dbReference>
<dbReference type="Gene3D" id="3.40.50.300">
    <property type="entry name" value="P-loop containing nucleotide triphosphate hydrolases"/>
    <property type="match status" value="1"/>
</dbReference>
<reference evidence="5" key="1">
    <citation type="journal article" date="2014" name="Int. J. Syst. Evol. Microbiol.">
        <title>Complete genome sequence of Corynebacterium casei LMG S-19264T (=DSM 44701T), isolated from a smear-ripened cheese.</title>
        <authorList>
            <consortium name="US DOE Joint Genome Institute (JGI-PGF)"/>
            <person name="Walter F."/>
            <person name="Albersmeier A."/>
            <person name="Kalinowski J."/>
            <person name="Ruckert C."/>
        </authorList>
    </citation>
    <scope>NUCLEOTIDE SEQUENCE</scope>
    <source>
        <strain evidence="5">JCM 4335</strain>
    </source>
</reference>
<dbReference type="RefSeq" id="WP_189536484.1">
    <property type="nucleotide sequence ID" value="NZ_BMSV01000008.1"/>
</dbReference>
<dbReference type="GO" id="GO:0003677">
    <property type="term" value="F:DNA binding"/>
    <property type="evidence" value="ECO:0007669"/>
    <property type="project" value="InterPro"/>
</dbReference>
<keyword evidence="3" id="KW-0067">ATP-binding</keyword>
<dbReference type="InterPro" id="IPR013520">
    <property type="entry name" value="Ribonucl_H"/>
</dbReference>
<proteinExistence type="predicted"/>
<dbReference type="Gene3D" id="3.30.420.10">
    <property type="entry name" value="Ribonuclease H-like superfamily/Ribonuclease H"/>
    <property type="match status" value="1"/>
</dbReference>
<dbReference type="InterPro" id="IPR036397">
    <property type="entry name" value="RNaseH_sf"/>
</dbReference>